<name>A0A4U6XBY1_9PEZI</name>
<accession>A0A4U6XBY1</accession>
<evidence type="ECO:0000313" key="3">
    <source>
        <dbReference type="Proteomes" id="UP000310108"/>
    </source>
</evidence>
<reference evidence="2 3" key="1">
    <citation type="journal article" date="2019" name="PLoS ONE">
        <title>Comparative genome analysis indicates high evolutionary potential of pathogenicity genes in Colletotrichum tanaceti.</title>
        <authorList>
            <person name="Lelwala R.V."/>
            <person name="Korhonen P.K."/>
            <person name="Young N.D."/>
            <person name="Scott J.B."/>
            <person name="Ades P.A."/>
            <person name="Gasser R.B."/>
            <person name="Taylor P.W.J."/>
        </authorList>
    </citation>
    <scope>NUCLEOTIDE SEQUENCE [LARGE SCALE GENOMIC DNA]</scope>
    <source>
        <strain evidence="2">BRIP57314</strain>
    </source>
</reference>
<proteinExistence type="predicted"/>
<sequence length="141" mass="14455">MAVGLLVGEAVFRGVLVPEVASESRRACTACDGDQGRGKEGIDLLDKEGGDGLAGRAPGGEGVNEDQVLLQGSVELGLAIVVGVESASKSAKGGAAHTGTASSKYARGAGWFVKVFFGSVQPTSRRCGQPCWAKRRGSFCR</sequence>
<evidence type="ECO:0000313" key="2">
    <source>
        <dbReference type="EMBL" id="TKW52894.1"/>
    </source>
</evidence>
<evidence type="ECO:0000256" key="1">
    <source>
        <dbReference type="SAM" id="MobiDB-lite"/>
    </source>
</evidence>
<dbReference type="AlphaFoldDB" id="A0A4U6XBY1"/>
<gene>
    <name evidence="2" type="ORF">CTA1_12068</name>
</gene>
<protein>
    <submittedName>
        <fullName evidence="2">Uncharacterized protein</fullName>
    </submittedName>
</protein>
<dbReference type="EMBL" id="PJEX01000216">
    <property type="protein sequence ID" value="TKW52894.1"/>
    <property type="molecule type" value="Genomic_DNA"/>
</dbReference>
<dbReference type="Proteomes" id="UP000310108">
    <property type="component" value="Unassembled WGS sequence"/>
</dbReference>
<feature type="compositionally biased region" description="Gly residues" evidence="1">
    <location>
        <begin position="51"/>
        <end position="60"/>
    </location>
</feature>
<organism evidence="2 3">
    <name type="scientific">Colletotrichum tanaceti</name>
    <dbReference type="NCBI Taxonomy" id="1306861"/>
    <lineage>
        <taxon>Eukaryota</taxon>
        <taxon>Fungi</taxon>
        <taxon>Dikarya</taxon>
        <taxon>Ascomycota</taxon>
        <taxon>Pezizomycotina</taxon>
        <taxon>Sordariomycetes</taxon>
        <taxon>Hypocreomycetidae</taxon>
        <taxon>Glomerellales</taxon>
        <taxon>Glomerellaceae</taxon>
        <taxon>Colletotrichum</taxon>
        <taxon>Colletotrichum destructivum species complex</taxon>
    </lineage>
</organism>
<comment type="caution">
    <text evidence="2">The sequence shown here is derived from an EMBL/GenBank/DDBJ whole genome shotgun (WGS) entry which is preliminary data.</text>
</comment>
<feature type="compositionally biased region" description="Basic and acidic residues" evidence="1">
    <location>
        <begin position="34"/>
        <end position="50"/>
    </location>
</feature>
<keyword evidence="3" id="KW-1185">Reference proteome</keyword>
<feature type="region of interest" description="Disordered" evidence="1">
    <location>
        <begin position="29"/>
        <end position="60"/>
    </location>
</feature>